<dbReference type="EMBL" id="UAUF01000010">
    <property type="protein sequence ID" value="SPZ04976.1"/>
    <property type="molecule type" value="Genomic_DNA"/>
</dbReference>
<reference evidence="2 3" key="1">
    <citation type="submission" date="2018-06" db="EMBL/GenBank/DDBJ databases">
        <authorList>
            <consortium name="Pathogen Informatics"/>
            <person name="Doyle S."/>
        </authorList>
    </citation>
    <scope>NUCLEOTIDE SEQUENCE [LARGE SCALE GENOMIC DNA]</scope>
    <source>
        <strain evidence="2 3">NCTC11842</strain>
    </source>
</reference>
<accession>A0A2X2CH45</accession>
<organism evidence="2 3">
    <name type="scientific">Pseudomonas luteola</name>
    <dbReference type="NCBI Taxonomy" id="47886"/>
    <lineage>
        <taxon>Bacteria</taxon>
        <taxon>Pseudomonadati</taxon>
        <taxon>Pseudomonadota</taxon>
        <taxon>Gammaproteobacteria</taxon>
        <taxon>Pseudomonadales</taxon>
        <taxon>Pseudomonadaceae</taxon>
        <taxon>Pseudomonas</taxon>
    </lineage>
</organism>
<dbReference type="GeneID" id="300269635"/>
<keyword evidence="1" id="KW-1133">Transmembrane helix</keyword>
<gene>
    <name evidence="2" type="ORF">NCTC11842_01497</name>
</gene>
<evidence type="ECO:0000313" key="3">
    <source>
        <dbReference type="Proteomes" id="UP000250443"/>
    </source>
</evidence>
<dbReference type="RefSeq" id="WP_074828827.1">
    <property type="nucleotide sequence ID" value="NZ_DALZQD010000020.1"/>
</dbReference>
<sequence length="182" mass="20125">MTFMEWLPKNSSELAAWIQAIGSIGAICVAVAIPAVTSARQRRAANKKREARAKNIAVVMFPILMDLSRSLACFCERHDPQNKMGTVLFNTDPDEGDFQKHIPQLMSYAPVLDDMPETLAEPIRVLMKQLIILENTIKSIPGAEHVGLQSLSKDQIAELREEAKRVFDVIRGASRAVIEAAA</sequence>
<feature type="transmembrane region" description="Helical" evidence="1">
    <location>
        <begin position="14"/>
        <end position="39"/>
    </location>
</feature>
<protein>
    <submittedName>
        <fullName evidence="2">Uncharacterized protein</fullName>
    </submittedName>
</protein>
<proteinExistence type="predicted"/>
<dbReference type="AlphaFoldDB" id="A0A2X2CH45"/>
<evidence type="ECO:0000313" key="2">
    <source>
        <dbReference type="EMBL" id="SPZ04976.1"/>
    </source>
</evidence>
<keyword evidence="1" id="KW-0472">Membrane</keyword>
<evidence type="ECO:0000256" key="1">
    <source>
        <dbReference type="SAM" id="Phobius"/>
    </source>
</evidence>
<name>A0A2X2CH45_PSELU</name>
<keyword evidence="1" id="KW-0812">Transmembrane</keyword>
<dbReference type="Proteomes" id="UP000250443">
    <property type="component" value="Unassembled WGS sequence"/>
</dbReference>